<dbReference type="OrthoDB" id="1600564at2759"/>
<feature type="chain" id="PRO_5020336377" description="SGNH hydrolase-type esterase domain-containing protein" evidence="2">
    <location>
        <begin position="20"/>
        <end position="320"/>
    </location>
</feature>
<keyword evidence="1" id="KW-0378">Hydrolase</keyword>
<accession>A0A4S4N618</accession>
<dbReference type="AlphaFoldDB" id="A0A4S4N618"/>
<evidence type="ECO:0000313" key="4">
    <source>
        <dbReference type="Proteomes" id="UP000308730"/>
    </source>
</evidence>
<evidence type="ECO:0008006" key="5">
    <source>
        <dbReference type="Google" id="ProtNLM"/>
    </source>
</evidence>
<dbReference type="GO" id="GO:0016788">
    <property type="term" value="F:hydrolase activity, acting on ester bonds"/>
    <property type="evidence" value="ECO:0007669"/>
    <property type="project" value="InterPro"/>
</dbReference>
<dbReference type="PANTHER" id="PTHR45648">
    <property type="entry name" value="GDSL LIPASE/ACYLHYDROLASE FAMILY PROTEIN (AFU_ORTHOLOGUE AFUA_4G14700)"/>
    <property type="match status" value="1"/>
</dbReference>
<dbReference type="PANTHER" id="PTHR45648:SF22">
    <property type="entry name" value="GDSL LIPASE_ACYLHYDROLASE FAMILY PROTEIN (AFU_ORTHOLOGUE AFUA_4G14700)"/>
    <property type="match status" value="1"/>
</dbReference>
<dbReference type="EMBL" id="SGPM01000007">
    <property type="protein sequence ID" value="THH33341.1"/>
    <property type="molecule type" value="Genomic_DNA"/>
</dbReference>
<dbReference type="SUPFAM" id="SSF52266">
    <property type="entry name" value="SGNH hydrolase"/>
    <property type="match status" value="1"/>
</dbReference>
<dbReference type="InterPro" id="IPR001087">
    <property type="entry name" value="GDSL"/>
</dbReference>
<evidence type="ECO:0000256" key="1">
    <source>
        <dbReference type="ARBA" id="ARBA00022801"/>
    </source>
</evidence>
<comment type="caution">
    <text evidence="3">The sequence shown here is derived from an EMBL/GenBank/DDBJ whole genome shotgun (WGS) entry which is preliminary data.</text>
</comment>
<reference evidence="3 4" key="1">
    <citation type="submission" date="2019-02" db="EMBL/GenBank/DDBJ databases">
        <title>Genome sequencing of the rare red list fungi Antrodiella citrinella (Flaviporus citrinellus).</title>
        <authorList>
            <person name="Buettner E."/>
            <person name="Kellner H."/>
        </authorList>
    </citation>
    <scope>NUCLEOTIDE SEQUENCE [LARGE SCALE GENOMIC DNA]</scope>
    <source>
        <strain evidence="3 4">DSM 108506</strain>
    </source>
</reference>
<proteinExistence type="predicted"/>
<dbReference type="InterPro" id="IPR051058">
    <property type="entry name" value="GDSL_Est/Lipase"/>
</dbReference>
<organism evidence="3 4">
    <name type="scientific">Antrodiella citrinella</name>
    <dbReference type="NCBI Taxonomy" id="2447956"/>
    <lineage>
        <taxon>Eukaryota</taxon>
        <taxon>Fungi</taxon>
        <taxon>Dikarya</taxon>
        <taxon>Basidiomycota</taxon>
        <taxon>Agaricomycotina</taxon>
        <taxon>Agaricomycetes</taxon>
        <taxon>Polyporales</taxon>
        <taxon>Steccherinaceae</taxon>
        <taxon>Antrodiella</taxon>
    </lineage>
</organism>
<keyword evidence="2" id="KW-0732">Signal</keyword>
<name>A0A4S4N618_9APHY</name>
<keyword evidence="4" id="KW-1185">Reference proteome</keyword>
<evidence type="ECO:0000256" key="2">
    <source>
        <dbReference type="SAM" id="SignalP"/>
    </source>
</evidence>
<evidence type="ECO:0000313" key="3">
    <source>
        <dbReference type="EMBL" id="THH33341.1"/>
    </source>
</evidence>
<protein>
    <recommendedName>
        <fullName evidence="5">SGNH hydrolase-type esterase domain-containing protein</fullName>
    </recommendedName>
</protein>
<dbReference type="Gene3D" id="3.40.50.1110">
    <property type="entry name" value="SGNH hydrolase"/>
    <property type="match status" value="1"/>
</dbReference>
<dbReference type="Proteomes" id="UP000308730">
    <property type="component" value="Unassembled WGS sequence"/>
</dbReference>
<dbReference type="InterPro" id="IPR036514">
    <property type="entry name" value="SGNH_hydro_sf"/>
</dbReference>
<feature type="signal peptide" evidence="2">
    <location>
        <begin position="1"/>
        <end position="19"/>
    </location>
</feature>
<dbReference type="Pfam" id="PF00657">
    <property type="entry name" value="Lipase_GDSL"/>
    <property type="match status" value="1"/>
</dbReference>
<sequence length="320" mass="35532">MLFQRLLSAFASSSAVAHAITKGPTPSQIKNLVTFGDSFSDVVQTGDHATAWPVYAADYGHYHLFPYAKYGAPCSTKQIQIPYPSLLESQIPSYEDGIANGSLSMLHPDDTMYTLWIGANDIGGWGLLTGEAAQNVTLVDIVQCTMEWVEVLYKSGARYFLFQNLPPLEHTINYGAVSYPNLYWTAQRNQTDWHLTMTQYVAAGNELSSLMLKNLASTLPDIHIGLFDSYKLISDMLAHPQDYLNGTAPVNTTGAIHSCVYELNESTSDTGNCTIVTGSDVDSYLWYDEVHPSEQTDRIIARELVAGIERRSDNWTTWFS</sequence>
<gene>
    <name evidence="3" type="ORF">EUX98_g827</name>
</gene>